<dbReference type="Pfam" id="PF00512">
    <property type="entry name" value="HisKA"/>
    <property type="match status" value="1"/>
</dbReference>
<feature type="domain" description="HAMP" evidence="14">
    <location>
        <begin position="181"/>
        <end position="234"/>
    </location>
</feature>
<comment type="catalytic activity">
    <reaction evidence="1">
        <text>ATP + protein L-histidine = ADP + protein N-phospho-L-histidine.</text>
        <dbReference type="EC" id="2.7.13.3"/>
    </reaction>
</comment>
<comment type="subcellular location">
    <subcellularLocation>
        <location evidence="2">Cell membrane</location>
    </subcellularLocation>
</comment>
<keyword evidence="16" id="KW-1185">Reference proteome</keyword>
<evidence type="ECO:0000259" key="13">
    <source>
        <dbReference type="PROSITE" id="PS50109"/>
    </source>
</evidence>
<dbReference type="InterPro" id="IPR004358">
    <property type="entry name" value="Sig_transdc_His_kin-like_C"/>
</dbReference>
<evidence type="ECO:0000256" key="4">
    <source>
        <dbReference type="ARBA" id="ARBA00022553"/>
    </source>
</evidence>
<name>A0ABW6VKL6_MICFU</name>
<keyword evidence="9" id="KW-0902">Two-component regulatory system</keyword>
<keyword evidence="15" id="KW-0547">Nucleotide-binding</keyword>
<feature type="transmembrane region" description="Helical" evidence="12">
    <location>
        <begin position="12"/>
        <end position="32"/>
    </location>
</feature>
<dbReference type="SMART" id="SM00388">
    <property type="entry name" value="HisKA"/>
    <property type="match status" value="1"/>
</dbReference>
<dbReference type="CDD" id="cd00082">
    <property type="entry name" value="HisKA"/>
    <property type="match status" value="1"/>
</dbReference>
<organism evidence="15 16">
    <name type="scientific">Microtetraspora fusca</name>
    <dbReference type="NCBI Taxonomy" id="1997"/>
    <lineage>
        <taxon>Bacteria</taxon>
        <taxon>Bacillati</taxon>
        <taxon>Actinomycetota</taxon>
        <taxon>Actinomycetes</taxon>
        <taxon>Streptosporangiales</taxon>
        <taxon>Streptosporangiaceae</taxon>
        <taxon>Microtetraspora</taxon>
    </lineage>
</organism>
<dbReference type="SUPFAM" id="SSF55874">
    <property type="entry name" value="ATPase domain of HSP90 chaperone/DNA topoisomerase II/histidine kinase"/>
    <property type="match status" value="1"/>
</dbReference>
<keyword evidence="5" id="KW-0808">Transferase</keyword>
<dbReference type="SUPFAM" id="SSF158472">
    <property type="entry name" value="HAMP domain-like"/>
    <property type="match status" value="1"/>
</dbReference>
<dbReference type="Pfam" id="PF00672">
    <property type="entry name" value="HAMP"/>
    <property type="match status" value="1"/>
</dbReference>
<sequence length="477" mass="51142">MSLPWLRELSIHARLTLLTTVVALLVLIPLGIGADIAVRRAVNAHLWEDTRQLASKIAADVREGGLEDPIRTFRGSELIQVVAPSGQIIASTSTARGLPSLARTWPRADDRFTEFTTCALPGGRCGNGVELRTGAQPNAPVVVAVRPQPLLIATHLLDLLIAGVVALLTAVIAWVSWKVAGRALRPVEAIRTQLAHISGSDLSARVLEPPGKDEIARLAGTVNDALERLERSVTQQRQFAADASHELRTPITGICAQLESAMPHPEDHAEAMRAALRDTKRLEAIMSDLLFLARIGTTDRSIREKVDLGTLVAHEINRRRSAPVEIDARITPGVTVNGVSTHLSRVLVNLLNNAERHAKSLITVDVRREGDDALLAVGNDGEPIPAEDRERIFERFTRIDSARGRGQGGTGLGLAIAREVIQAHHGTIRVEDTDSGALFVVRLPATSGPEPHAEPDSGPDSGPDSDLPSDPGSGARS</sequence>
<evidence type="ECO:0000256" key="6">
    <source>
        <dbReference type="ARBA" id="ARBA00022692"/>
    </source>
</evidence>
<dbReference type="Gene3D" id="1.10.287.130">
    <property type="match status" value="1"/>
</dbReference>
<feature type="domain" description="Histidine kinase" evidence="13">
    <location>
        <begin position="242"/>
        <end position="447"/>
    </location>
</feature>
<dbReference type="EC" id="2.7.13.3" evidence="3"/>
<dbReference type="InterPro" id="IPR050428">
    <property type="entry name" value="TCS_sensor_his_kinase"/>
</dbReference>
<dbReference type="Gene3D" id="3.30.565.10">
    <property type="entry name" value="Histidine kinase-like ATPase, C-terminal domain"/>
    <property type="match status" value="1"/>
</dbReference>
<evidence type="ECO:0000256" key="8">
    <source>
        <dbReference type="ARBA" id="ARBA00022989"/>
    </source>
</evidence>
<dbReference type="PRINTS" id="PR00344">
    <property type="entry name" value="BCTRLSENSOR"/>
</dbReference>
<feature type="compositionally biased region" description="Low complexity" evidence="11">
    <location>
        <begin position="456"/>
        <end position="477"/>
    </location>
</feature>
<dbReference type="GO" id="GO:0005524">
    <property type="term" value="F:ATP binding"/>
    <property type="evidence" value="ECO:0007669"/>
    <property type="project" value="UniProtKB-KW"/>
</dbReference>
<dbReference type="PANTHER" id="PTHR45436:SF5">
    <property type="entry name" value="SENSOR HISTIDINE KINASE TRCS"/>
    <property type="match status" value="1"/>
</dbReference>
<evidence type="ECO:0000256" key="1">
    <source>
        <dbReference type="ARBA" id="ARBA00000085"/>
    </source>
</evidence>
<evidence type="ECO:0000256" key="7">
    <source>
        <dbReference type="ARBA" id="ARBA00022777"/>
    </source>
</evidence>
<dbReference type="InterPro" id="IPR005467">
    <property type="entry name" value="His_kinase_dom"/>
</dbReference>
<keyword evidence="7" id="KW-0418">Kinase</keyword>
<dbReference type="InterPro" id="IPR003661">
    <property type="entry name" value="HisK_dim/P_dom"/>
</dbReference>
<evidence type="ECO:0000256" key="3">
    <source>
        <dbReference type="ARBA" id="ARBA00012438"/>
    </source>
</evidence>
<evidence type="ECO:0000313" key="15">
    <source>
        <dbReference type="EMBL" id="MFF4779518.1"/>
    </source>
</evidence>
<reference evidence="15 16" key="1">
    <citation type="submission" date="2024-10" db="EMBL/GenBank/DDBJ databases">
        <title>The Natural Products Discovery Center: Release of the First 8490 Sequenced Strains for Exploring Actinobacteria Biosynthetic Diversity.</title>
        <authorList>
            <person name="Kalkreuter E."/>
            <person name="Kautsar S.A."/>
            <person name="Yang D."/>
            <person name="Bader C.D."/>
            <person name="Teijaro C.N."/>
            <person name="Fluegel L."/>
            <person name="Davis C.M."/>
            <person name="Simpson J.R."/>
            <person name="Lauterbach L."/>
            <person name="Steele A.D."/>
            <person name="Gui C."/>
            <person name="Meng S."/>
            <person name="Li G."/>
            <person name="Viehrig K."/>
            <person name="Ye F."/>
            <person name="Su P."/>
            <person name="Kiefer A.F."/>
            <person name="Nichols A."/>
            <person name="Cepeda A.J."/>
            <person name="Yan W."/>
            <person name="Fan B."/>
            <person name="Jiang Y."/>
            <person name="Adhikari A."/>
            <person name="Zheng C.-J."/>
            <person name="Schuster L."/>
            <person name="Cowan T.M."/>
            <person name="Smanski M.J."/>
            <person name="Chevrette M.G."/>
            <person name="De Carvalho L.P.S."/>
            <person name="Shen B."/>
        </authorList>
    </citation>
    <scope>NUCLEOTIDE SEQUENCE [LARGE SCALE GENOMIC DNA]</scope>
    <source>
        <strain evidence="15 16">NPDC001281</strain>
    </source>
</reference>
<keyword evidence="15" id="KW-0067">ATP-binding</keyword>
<dbReference type="SUPFAM" id="SSF47384">
    <property type="entry name" value="Homodimeric domain of signal transducing histidine kinase"/>
    <property type="match status" value="1"/>
</dbReference>
<protein>
    <recommendedName>
        <fullName evidence="3">histidine kinase</fullName>
        <ecNumber evidence="3">2.7.13.3</ecNumber>
    </recommendedName>
</protein>
<dbReference type="InterPro" id="IPR036890">
    <property type="entry name" value="HATPase_C_sf"/>
</dbReference>
<proteinExistence type="predicted"/>
<keyword evidence="10 12" id="KW-0472">Membrane</keyword>
<keyword evidence="6 12" id="KW-0812">Transmembrane</keyword>
<dbReference type="InterPro" id="IPR003594">
    <property type="entry name" value="HATPase_dom"/>
</dbReference>
<dbReference type="Gene3D" id="6.10.340.10">
    <property type="match status" value="1"/>
</dbReference>
<comment type="caution">
    <text evidence="15">The sequence shown here is derived from an EMBL/GenBank/DDBJ whole genome shotgun (WGS) entry which is preliminary data.</text>
</comment>
<feature type="region of interest" description="Disordered" evidence="11">
    <location>
        <begin position="444"/>
        <end position="477"/>
    </location>
</feature>
<dbReference type="SMART" id="SM00387">
    <property type="entry name" value="HATPase_c"/>
    <property type="match status" value="1"/>
</dbReference>
<dbReference type="PROSITE" id="PS50109">
    <property type="entry name" value="HIS_KIN"/>
    <property type="match status" value="1"/>
</dbReference>
<keyword evidence="4" id="KW-0597">Phosphoprotein</keyword>
<evidence type="ECO:0000259" key="14">
    <source>
        <dbReference type="PROSITE" id="PS50885"/>
    </source>
</evidence>
<evidence type="ECO:0000256" key="11">
    <source>
        <dbReference type="SAM" id="MobiDB-lite"/>
    </source>
</evidence>
<evidence type="ECO:0000256" key="9">
    <source>
        <dbReference type="ARBA" id="ARBA00023012"/>
    </source>
</evidence>
<dbReference type="RefSeq" id="WP_387348322.1">
    <property type="nucleotide sequence ID" value="NZ_JBIAXI010000052.1"/>
</dbReference>
<dbReference type="Pfam" id="PF02518">
    <property type="entry name" value="HATPase_c"/>
    <property type="match status" value="1"/>
</dbReference>
<evidence type="ECO:0000256" key="12">
    <source>
        <dbReference type="SAM" id="Phobius"/>
    </source>
</evidence>
<evidence type="ECO:0000256" key="10">
    <source>
        <dbReference type="ARBA" id="ARBA00023136"/>
    </source>
</evidence>
<evidence type="ECO:0000256" key="5">
    <source>
        <dbReference type="ARBA" id="ARBA00022679"/>
    </source>
</evidence>
<dbReference type="InterPro" id="IPR003660">
    <property type="entry name" value="HAMP_dom"/>
</dbReference>
<dbReference type="CDD" id="cd06225">
    <property type="entry name" value="HAMP"/>
    <property type="match status" value="1"/>
</dbReference>
<feature type="transmembrane region" description="Helical" evidence="12">
    <location>
        <begin position="156"/>
        <end position="177"/>
    </location>
</feature>
<dbReference type="PROSITE" id="PS50885">
    <property type="entry name" value="HAMP"/>
    <property type="match status" value="1"/>
</dbReference>
<gene>
    <name evidence="15" type="ORF">ACFY05_42560</name>
</gene>
<evidence type="ECO:0000256" key="2">
    <source>
        <dbReference type="ARBA" id="ARBA00004236"/>
    </source>
</evidence>
<dbReference type="SMART" id="SM00304">
    <property type="entry name" value="HAMP"/>
    <property type="match status" value="1"/>
</dbReference>
<dbReference type="PANTHER" id="PTHR45436">
    <property type="entry name" value="SENSOR HISTIDINE KINASE YKOH"/>
    <property type="match status" value="1"/>
</dbReference>
<keyword evidence="8 12" id="KW-1133">Transmembrane helix</keyword>
<accession>A0ABW6VKL6</accession>
<dbReference type="EMBL" id="JBIAXI010000052">
    <property type="protein sequence ID" value="MFF4779518.1"/>
    <property type="molecule type" value="Genomic_DNA"/>
</dbReference>
<dbReference type="Proteomes" id="UP001602119">
    <property type="component" value="Unassembled WGS sequence"/>
</dbReference>
<dbReference type="InterPro" id="IPR036097">
    <property type="entry name" value="HisK_dim/P_sf"/>
</dbReference>
<evidence type="ECO:0000313" key="16">
    <source>
        <dbReference type="Proteomes" id="UP001602119"/>
    </source>
</evidence>